<reference evidence="9 10" key="1">
    <citation type="journal article" date="2024" name="IMA Fungus">
        <title>Apiospora arundinis, a panoply of carbohydrate-active enzymes and secondary metabolites.</title>
        <authorList>
            <person name="Sorensen T."/>
            <person name="Petersen C."/>
            <person name="Muurmann A.T."/>
            <person name="Christiansen J.V."/>
            <person name="Brundto M.L."/>
            <person name="Overgaard C.K."/>
            <person name="Boysen A.T."/>
            <person name="Wollenberg R.D."/>
            <person name="Larsen T.O."/>
            <person name="Sorensen J.L."/>
            <person name="Nielsen K.L."/>
            <person name="Sondergaard T.E."/>
        </authorList>
    </citation>
    <scope>NUCLEOTIDE SEQUENCE [LARGE SCALE GENOMIC DNA]</scope>
    <source>
        <strain evidence="9 10">AAU 773</strain>
    </source>
</reference>
<feature type="compositionally biased region" description="Polar residues" evidence="6">
    <location>
        <begin position="302"/>
        <end position="313"/>
    </location>
</feature>
<evidence type="ECO:0000256" key="6">
    <source>
        <dbReference type="SAM" id="MobiDB-lite"/>
    </source>
</evidence>
<evidence type="ECO:0000256" key="1">
    <source>
        <dbReference type="ARBA" id="ARBA00004141"/>
    </source>
</evidence>
<evidence type="ECO:0000256" key="2">
    <source>
        <dbReference type="ARBA" id="ARBA00022692"/>
    </source>
</evidence>
<keyword evidence="2 7" id="KW-0812">Transmembrane</keyword>
<keyword evidence="4 7" id="KW-0472">Membrane</keyword>
<dbReference type="InterPro" id="IPR049326">
    <property type="entry name" value="Rhodopsin_dom_fungi"/>
</dbReference>
<dbReference type="Proteomes" id="UP001390339">
    <property type="component" value="Unassembled WGS sequence"/>
</dbReference>
<sequence>MIVMSALCALLGGMVTYILASFHGLGRHADTVPKEDYKEYLKMTFVQAAVSTIGALAFLKISIGFALLRLNHSRRYSQVIWGMIGFVCVYATVSLVEWLVNCRPIAGFWDKSIEAKCLPVAMHKGFALMNTACNMFTDVVFATLPVPVIWRLQMAHRTRVYLIGILSLGYFAVLLGIAKVVCQTLFRGDPDQSFHNWIQFFGFLQVNVGIMAACAPSLKPLVGGILHLSSTSMLGYGKTDSKNDTSNQNADSSNRRESRGLVAGSPAGGSKKGWFRSKKGTDEFPMTSDMFGALQEQRGSFQGLRSTAVSPSGSEDDYWHAKPEGDNIGIMKTVNFSVSSLK</sequence>
<protein>
    <submittedName>
        <fullName evidence="9">Integral membrane protein</fullName>
    </submittedName>
</protein>
<dbReference type="InterPro" id="IPR052337">
    <property type="entry name" value="SAT4-like"/>
</dbReference>
<feature type="region of interest" description="Disordered" evidence="6">
    <location>
        <begin position="237"/>
        <end position="281"/>
    </location>
</feature>
<feature type="domain" description="Rhodopsin" evidence="8">
    <location>
        <begin position="2"/>
        <end position="222"/>
    </location>
</feature>
<evidence type="ECO:0000256" key="3">
    <source>
        <dbReference type="ARBA" id="ARBA00022989"/>
    </source>
</evidence>
<comment type="similarity">
    <text evidence="5">Belongs to the SAT4 family.</text>
</comment>
<dbReference type="PANTHER" id="PTHR33048:SF167">
    <property type="entry name" value="INTEGRAL MEMBRANE PROTEIN"/>
    <property type="match status" value="1"/>
</dbReference>
<feature type="transmembrane region" description="Helical" evidence="7">
    <location>
        <begin position="160"/>
        <end position="178"/>
    </location>
</feature>
<comment type="subcellular location">
    <subcellularLocation>
        <location evidence="1">Membrane</location>
        <topology evidence="1">Multi-pass membrane protein</topology>
    </subcellularLocation>
</comment>
<feature type="transmembrane region" description="Helical" evidence="7">
    <location>
        <begin position="44"/>
        <end position="68"/>
    </location>
</feature>
<feature type="transmembrane region" description="Helical" evidence="7">
    <location>
        <begin position="126"/>
        <end position="148"/>
    </location>
</feature>
<evidence type="ECO:0000259" key="8">
    <source>
        <dbReference type="Pfam" id="PF20684"/>
    </source>
</evidence>
<evidence type="ECO:0000256" key="4">
    <source>
        <dbReference type="ARBA" id="ARBA00023136"/>
    </source>
</evidence>
<feature type="transmembrane region" description="Helical" evidence="7">
    <location>
        <begin position="80"/>
        <end position="100"/>
    </location>
</feature>
<evidence type="ECO:0000313" key="9">
    <source>
        <dbReference type="EMBL" id="KAK8859888.1"/>
    </source>
</evidence>
<organism evidence="9 10">
    <name type="scientific">Apiospora arundinis</name>
    <dbReference type="NCBI Taxonomy" id="335852"/>
    <lineage>
        <taxon>Eukaryota</taxon>
        <taxon>Fungi</taxon>
        <taxon>Dikarya</taxon>
        <taxon>Ascomycota</taxon>
        <taxon>Pezizomycotina</taxon>
        <taxon>Sordariomycetes</taxon>
        <taxon>Xylariomycetidae</taxon>
        <taxon>Amphisphaeriales</taxon>
        <taxon>Apiosporaceae</taxon>
        <taxon>Apiospora</taxon>
    </lineage>
</organism>
<feature type="region of interest" description="Disordered" evidence="6">
    <location>
        <begin position="302"/>
        <end position="322"/>
    </location>
</feature>
<keyword evidence="10" id="KW-1185">Reference proteome</keyword>
<evidence type="ECO:0000313" key="10">
    <source>
        <dbReference type="Proteomes" id="UP001390339"/>
    </source>
</evidence>
<comment type="caution">
    <text evidence="9">The sequence shown here is derived from an EMBL/GenBank/DDBJ whole genome shotgun (WGS) entry which is preliminary data.</text>
</comment>
<accession>A0ABR2IAW6</accession>
<evidence type="ECO:0000256" key="5">
    <source>
        <dbReference type="ARBA" id="ARBA00038359"/>
    </source>
</evidence>
<dbReference type="PANTHER" id="PTHR33048">
    <property type="entry name" value="PTH11-LIKE INTEGRAL MEMBRANE PROTEIN (AFU_ORTHOLOGUE AFUA_5G11245)"/>
    <property type="match status" value="1"/>
</dbReference>
<keyword evidence="3 7" id="KW-1133">Transmembrane helix</keyword>
<gene>
    <name evidence="9" type="ORF">PGQ11_010622</name>
</gene>
<name>A0ABR2IAW6_9PEZI</name>
<dbReference type="EMBL" id="JAPCWZ010000006">
    <property type="protein sequence ID" value="KAK8859888.1"/>
    <property type="molecule type" value="Genomic_DNA"/>
</dbReference>
<proteinExistence type="inferred from homology"/>
<dbReference type="Pfam" id="PF20684">
    <property type="entry name" value="Fung_rhodopsin"/>
    <property type="match status" value="1"/>
</dbReference>
<evidence type="ECO:0000256" key="7">
    <source>
        <dbReference type="SAM" id="Phobius"/>
    </source>
</evidence>